<dbReference type="Pfam" id="PF01968">
    <property type="entry name" value="Hydantoinase_A"/>
    <property type="match status" value="1"/>
</dbReference>
<feature type="domain" description="Acetophenone carboxylase-like C-terminal" evidence="3">
    <location>
        <begin position="512"/>
        <end position="677"/>
    </location>
</feature>
<dbReference type="AlphaFoldDB" id="A0A521EVX5"/>
<dbReference type="InterPro" id="IPR049517">
    <property type="entry name" value="ACX-like_C"/>
</dbReference>
<dbReference type="GO" id="GO:0005829">
    <property type="term" value="C:cytosol"/>
    <property type="evidence" value="ECO:0007669"/>
    <property type="project" value="TreeGrafter"/>
</dbReference>
<proteinExistence type="predicted"/>
<dbReference type="Pfam" id="PF19278">
    <property type="entry name" value="Hydant_A_C"/>
    <property type="match status" value="1"/>
</dbReference>
<dbReference type="InterPro" id="IPR002821">
    <property type="entry name" value="Hydantoinase_A"/>
</dbReference>
<dbReference type="Pfam" id="PF05378">
    <property type="entry name" value="Hydant_A_N"/>
    <property type="match status" value="1"/>
</dbReference>
<dbReference type="InterPro" id="IPR008040">
    <property type="entry name" value="Hydant_A_N"/>
</dbReference>
<dbReference type="RefSeq" id="WP_142459432.1">
    <property type="nucleotide sequence ID" value="NZ_FXTJ01000006.1"/>
</dbReference>
<dbReference type="SUPFAM" id="SSF53067">
    <property type="entry name" value="Actin-like ATPase domain"/>
    <property type="match status" value="1"/>
</dbReference>
<evidence type="ECO:0000259" key="2">
    <source>
        <dbReference type="Pfam" id="PF05378"/>
    </source>
</evidence>
<accession>A0A521EVX5</accession>
<organism evidence="4 5">
    <name type="scientific">Geodermatophilus aquaeductus</name>
    <dbReference type="NCBI Taxonomy" id="1564161"/>
    <lineage>
        <taxon>Bacteria</taxon>
        <taxon>Bacillati</taxon>
        <taxon>Actinomycetota</taxon>
        <taxon>Actinomycetes</taxon>
        <taxon>Geodermatophilales</taxon>
        <taxon>Geodermatophilaceae</taxon>
        <taxon>Geodermatophilus</taxon>
    </lineage>
</organism>
<dbReference type="GO" id="GO:0017168">
    <property type="term" value="F:5-oxoprolinase (ATP-hydrolyzing) activity"/>
    <property type="evidence" value="ECO:0007669"/>
    <property type="project" value="TreeGrafter"/>
</dbReference>
<evidence type="ECO:0000313" key="5">
    <source>
        <dbReference type="Proteomes" id="UP000317484"/>
    </source>
</evidence>
<dbReference type="GO" id="GO:0006749">
    <property type="term" value="P:glutathione metabolic process"/>
    <property type="evidence" value="ECO:0007669"/>
    <property type="project" value="TreeGrafter"/>
</dbReference>
<name>A0A521EVX5_9ACTN</name>
<evidence type="ECO:0000259" key="1">
    <source>
        <dbReference type="Pfam" id="PF01968"/>
    </source>
</evidence>
<dbReference type="EMBL" id="FXTJ01000006">
    <property type="protein sequence ID" value="SMO88064.1"/>
    <property type="molecule type" value="Genomic_DNA"/>
</dbReference>
<dbReference type="Proteomes" id="UP000317484">
    <property type="component" value="Unassembled WGS sequence"/>
</dbReference>
<sequence>MSYRLGVDVGGTFTDVLLVDEDSGATWRAKTASTPADQAVGVLTGIGRVCADAGIALSEVASVLHGTTVATNAILEGKGARVGLVTTRGFRQVLQIARSFVPGGLAGWIIWPKPEPLADLEDTVEVEGRIASDGSEVRPLDEADVRAQLARLAGRATGGEGVRALAVSLVNSFADASHERRIRELAAEVLPGVPVSLSSDVLPELREYERTLTTVANGYVQPQVDRYVRHLSEGLRDGGVAGDLAILRSDGGLQSAEAAVAAPVTMLLSGPAGGVTGAVWVAEQCGFRDLITFDMGGTSTDVALVRDLSPRIGRETKVGDLTVRASSVDVRTVGAGGGSIAHVPELTRALRVGPQSAGADPGPAAYGKGGVEPTVTDADVVLGYLPSALAGGEITLDVEASRAAVGKVAEAMGLDSPEAAAAGIVDIVNENMLGGLRLVSVQQGFDPRDFALVAFGGAGPLHANALGKLTGAWPVIVPPSPGVLCALGDATTSRRDESARTVLRRLGQLTDAELAQILRELAEEAGQRLAAQGLAPEDQTVGYQVDVRYHGQGFEIPVTVDPDWLGGGSALTELGRAFDAEHDRLFSFLLDVDHELVNARATVTGPRPDVAPVHLEPGDGDPAGALVTEHPVHVGGQRVTASVYDRARLRAGDVVPGPAIVTEMDSTTLVLPGHVATVHPSGSLLITPSEN</sequence>
<dbReference type="InterPro" id="IPR043129">
    <property type="entry name" value="ATPase_NBD"/>
</dbReference>
<dbReference type="PANTHER" id="PTHR11365:SF23">
    <property type="entry name" value="HYPOTHETICAL 5-OXOPROLINASE (EUROFUNG)-RELATED"/>
    <property type="match status" value="1"/>
</dbReference>
<protein>
    <submittedName>
        <fullName evidence="4">N-methylhydantoinase A</fullName>
    </submittedName>
</protein>
<dbReference type="PANTHER" id="PTHR11365">
    <property type="entry name" value="5-OXOPROLINASE RELATED"/>
    <property type="match status" value="1"/>
</dbReference>
<feature type="domain" description="Hydantoinase A/oxoprolinase" evidence="1">
    <location>
        <begin position="210"/>
        <end position="491"/>
    </location>
</feature>
<keyword evidence="5" id="KW-1185">Reference proteome</keyword>
<reference evidence="4 5" key="1">
    <citation type="submission" date="2017-05" db="EMBL/GenBank/DDBJ databases">
        <authorList>
            <person name="Varghese N."/>
            <person name="Submissions S."/>
        </authorList>
    </citation>
    <scope>NUCLEOTIDE SEQUENCE [LARGE SCALE GENOMIC DNA]</scope>
    <source>
        <strain evidence="4 5">DSM 46834</strain>
    </source>
</reference>
<evidence type="ECO:0000313" key="4">
    <source>
        <dbReference type="EMBL" id="SMO88064.1"/>
    </source>
</evidence>
<dbReference type="InterPro" id="IPR045079">
    <property type="entry name" value="Oxoprolinase-like"/>
</dbReference>
<feature type="domain" description="Hydantoinase/oxoprolinase N-terminal" evidence="2">
    <location>
        <begin position="4"/>
        <end position="189"/>
    </location>
</feature>
<evidence type="ECO:0000259" key="3">
    <source>
        <dbReference type="Pfam" id="PF19278"/>
    </source>
</evidence>
<gene>
    <name evidence="4" type="ORF">SAMN06273567_10679</name>
</gene>